<dbReference type="EMBL" id="BARW01039606">
    <property type="protein sequence ID" value="GAJ21535.1"/>
    <property type="molecule type" value="Genomic_DNA"/>
</dbReference>
<gene>
    <name evidence="1" type="ORF">S12H4_60249</name>
</gene>
<proteinExistence type="predicted"/>
<comment type="caution">
    <text evidence="1">The sequence shown here is derived from an EMBL/GenBank/DDBJ whole genome shotgun (WGS) entry which is preliminary data.</text>
</comment>
<organism evidence="1">
    <name type="scientific">marine sediment metagenome</name>
    <dbReference type="NCBI Taxonomy" id="412755"/>
    <lineage>
        <taxon>unclassified sequences</taxon>
        <taxon>metagenomes</taxon>
        <taxon>ecological metagenomes</taxon>
    </lineage>
</organism>
<protein>
    <submittedName>
        <fullName evidence="1">Uncharacterized protein</fullName>
    </submittedName>
</protein>
<name>X1W189_9ZZZZ</name>
<accession>X1W189</accession>
<feature type="non-terminal residue" evidence="1">
    <location>
        <position position="140"/>
    </location>
</feature>
<sequence>MAVWSIHVDPQDVEQASQVVDTLKRAYRDVAGSEFPTSFLKPFGKNIGQQQLEQEIQGWVVSNPQAGLVFKWEDAVEDSRDGAVSTLVDIGGIDAIVRSMAQELGEQAVPREMLNLLNRILVRHASKEDRVRTLSPLVSS</sequence>
<dbReference type="AlphaFoldDB" id="X1W189"/>
<reference evidence="1" key="1">
    <citation type="journal article" date="2014" name="Front. Microbiol.">
        <title>High frequency of phylogenetically diverse reductive dehalogenase-homologous genes in deep subseafloor sedimentary metagenomes.</title>
        <authorList>
            <person name="Kawai M."/>
            <person name="Futagami T."/>
            <person name="Toyoda A."/>
            <person name="Takaki Y."/>
            <person name="Nishi S."/>
            <person name="Hori S."/>
            <person name="Arai W."/>
            <person name="Tsubouchi T."/>
            <person name="Morono Y."/>
            <person name="Uchiyama I."/>
            <person name="Ito T."/>
            <person name="Fujiyama A."/>
            <person name="Inagaki F."/>
            <person name="Takami H."/>
        </authorList>
    </citation>
    <scope>NUCLEOTIDE SEQUENCE</scope>
    <source>
        <strain evidence="1">Expedition CK06-06</strain>
    </source>
</reference>
<evidence type="ECO:0000313" key="1">
    <source>
        <dbReference type="EMBL" id="GAJ21535.1"/>
    </source>
</evidence>